<dbReference type="InterPro" id="IPR051578">
    <property type="entry name" value="GDPD"/>
</dbReference>
<gene>
    <name evidence="3" type="ORF">GPUH_LOCUS2698</name>
</gene>
<evidence type="ECO:0000313" key="4">
    <source>
        <dbReference type="Proteomes" id="UP000271098"/>
    </source>
</evidence>
<evidence type="ECO:0000259" key="2">
    <source>
        <dbReference type="PROSITE" id="PS51704"/>
    </source>
</evidence>
<dbReference type="SUPFAM" id="SSF51695">
    <property type="entry name" value="PLC-like phosphodiesterases"/>
    <property type="match status" value="1"/>
</dbReference>
<organism evidence="5">
    <name type="scientific">Gongylonema pulchrum</name>
    <dbReference type="NCBI Taxonomy" id="637853"/>
    <lineage>
        <taxon>Eukaryota</taxon>
        <taxon>Metazoa</taxon>
        <taxon>Ecdysozoa</taxon>
        <taxon>Nematoda</taxon>
        <taxon>Chromadorea</taxon>
        <taxon>Rhabditida</taxon>
        <taxon>Spirurina</taxon>
        <taxon>Spiruromorpha</taxon>
        <taxon>Spiruroidea</taxon>
        <taxon>Gongylonematidae</taxon>
        <taxon>Gongylonema</taxon>
    </lineage>
</organism>
<evidence type="ECO:0000256" key="1">
    <source>
        <dbReference type="ARBA" id="ARBA00022801"/>
    </source>
</evidence>
<dbReference type="Gene3D" id="3.20.20.190">
    <property type="entry name" value="Phosphatidylinositol (PI) phosphodiesterase"/>
    <property type="match status" value="1"/>
</dbReference>
<keyword evidence="1" id="KW-0378">Hydrolase</keyword>
<dbReference type="PANTHER" id="PTHR22958:SF1">
    <property type="entry name" value="GLYCEROPHOSPHOCHOLINE PHOSPHODIESTERASE GPCPD1"/>
    <property type="match status" value="1"/>
</dbReference>
<name>A0A183D1V7_9BILA</name>
<proteinExistence type="predicted"/>
<dbReference type="Proteomes" id="UP000271098">
    <property type="component" value="Unassembled WGS sequence"/>
</dbReference>
<reference evidence="3 4" key="2">
    <citation type="submission" date="2018-11" db="EMBL/GenBank/DDBJ databases">
        <authorList>
            <consortium name="Pathogen Informatics"/>
        </authorList>
    </citation>
    <scope>NUCLEOTIDE SEQUENCE [LARGE SCALE GENOMIC DNA]</scope>
</reference>
<dbReference type="OrthoDB" id="1058301at2759"/>
<dbReference type="GO" id="GO:0046475">
    <property type="term" value="P:glycerophospholipid catabolic process"/>
    <property type="evidence" value="ECO:0007669"/>
    <property type="project" value="TreeGrafter"/>
</dbReference>
<dbReference type="EMBL" id="UYRT01004222">
    <property type="protein sequence ID" value="VDK35919.1"/>
    <property type="molecule type" value="Genomic_DNA"/>
</dbReference>
<feature type="domain" description="GP-PDE" evidence="2">
    <location>
        <begin position="23"/>
        <end position="183"/>
    </location>
</feature>
<evidence type="ECO:0000313" key="5">
    <source>
        <dbReference type="WBParaSite" id="GPUH_0000270301-mRNA-1"/>
    </source>
</evidence>
<dbReference type="Pfam" id="PF03009">
    <property type="entry name" value="GDPD"/>
    <property type="match status" value="1"/>
</dbReference>
<evidence type="ECO:0000313" key="3">
    <source>
        <dbReference type="EMBL" id="VDK35919.1"/>
    </source>
</evidence>
<dbReference type="AlphaFoldDB" id="A0A183D1V7"/>
<dbReference type="GO" id="GO:0047389">
    <property type="term" value="F:glycerophosphocholine phosphodiesterase activity"/>
    <property type="evidence" value="ECO:0007669"/>
    <property type="project" value="TreeGrafter"/>
</dbReference>
<reference evidence="5" key="1">
    <citation type="submission" date="2016-06" db="UniProtKB">
        <authorList>
            <consortium name="WormBaseParasite"/>
        </authorList>
    </citation>
    <scope>IDENTIFICATION</scope>
</reference>
<dbReference type="WBParaSite" id="GPUH_0000270301-mRNA-1">
    <property type="protein sequence ID" value="GPUH_0000270301-mRNA-1"/>
    <property type="gene ID" value="GPUH_0000270301"/>
</dbReference>
<sequence length="183" mass="21021">MLMPCPLQKMDVSYAKHWKKRQPLEVGHRGMGNSYTKMNAGRENTIHSLNTAASRGADYVEFDVQLSKDKIAVIFHDFHVLVTVAKRRIPCAESQTSDVTSDYHEMAVKDLKLSQLQLLRLEHYKAYPGQAVQNYTRLTAEADEQVERLPFPTLVDALRQVDRSVGFNIEVKYPMMQKVLHFL</sequence>
<protein>
    <submittedName>
        <fullName evidence="5">GP-PDE domain-containing protein</fullName>
    </submittedName>
</protein>
<dbReference type="InterPro" id="IPR030395">
    <property type="entry name" value="GP_PDE_dom"/>
</dbReference>
<keyword evidence="4" id="KW-1185">Reference proteome</keyword>
<dbReference type="PROSITE" id="PS51704">
    <property type="entry name" value="GP_PDE"/>
    <property type="match status" value="1"/>
</dbReference>
<dbReference type="InterPro" id="IPR017946">
    <property type="entry name" value="PLC-like_Pdiesterase_TIM-brl"/>
</dbReference>
<dbReference type="PANTHER" id="PTHR22958">
    <property type="entry name" value="GLYCEROPHOSPHORYL DIESTER PHOSPHODIESTERASE"/>
    <property type="match status" value="1"/>
</dbReference>
<accession>A0A183D1V7</accession>